<dbReference type="GO" id="GO:0006508">
    <property type="term" value="P:proteolysis"/>
    <property type="evidence" value="ECO:0007669"/>
    <property type="project" value="UniProtKB-KW"/>
</dbReference>
<feature type="non-terminal residue" evidence="11">
    <location>
        <position position="260"/>
    </location>
</feature>
<dbReference type="FunFam" id="2.40.10.10:FF:000146">
    <property type="entry name" value="Serine protease 53"/>
    <property type="match status" value="1"/>
</dbReference>
<dbReference type="EMBL" id="CVRI01000029">
    <property type="protein sequence ID" value="CRK92496.1"/>
    <property type="molecule type" value="Genomic_DNA"/>
</dbReference>
<dbReference type="InterPro" id="IPR009003">
    <property type="entry name" value="Peptidase_S1_PA"/>
</dbReference>
<feature type="domain" description="Peptidase S1" evidence="10">
    <location>
        <begin position="40"/>
        <end position="260"/>
    </location>
</feature>
<dbReference type="PRINTS" id="PR00722">
    <property type="entry name" value="CHYMOTRYPSIN"/>
</dbReference>
<dbReference type="AlphaFoldDB" id="A0A1J1HWP6"/>
<dbReference type="InterPro" id="IPR001314">
    <property type="entry name" value="Peptidase_S1A"/>
</dbReference>
<dbReference type="SUPFAM" id="SSF50494">
    <property type="entry name" value="Trypsin-like serine proteases"/>
    <property type="match status" value="1"/>
</dbReference>
<feature type="non-terminal residue" evidence="11">
    <location>
        <position position="1"/>
    </location>
</feature>
<gene>
    <name evidence="11" type="primary">similar to Proclotting enzyme</name>
    <name evidence="11" type="ORF">CLUMA_CG006050</name>
</gene>
<dbReference type="CDD" id="cd00190">
    <property type="entry name" value="Tryp_SPc"/>
    <property type="match status" value="1"/>
</dbReference>
<evidence type="ECO:0000256" key="8">
    <source>
        <dbReference type="ARBA" id="ARBA00023157"/>
    </source>
</evidence>
<keyword evidence="4" id="KW-0732">Signal</keyword>
<evidence type="ECO:0000256" key="9">
    <source>
        <dbReference type="ARBA" id="ARBA00024195"/>
    </source>
</evidence>
<accession>A0A1J1HWP6</accession>
<sequence>KSTSTLRSVNLPIDSGPIINRLPTITEDKCGISDSIRSRIVGGSDAPRGAYPWLAALGYKTPTLRFLCGGSLITQKHVLSAAHCILDNLIKVRLGAHDINSTTEGSIDVGIEKTFVHKDYDSKFIMNDISMLRLDRIIKITNSIKPICIPLTDSLITRNYTGSRAWVAGWGSTSFRGPGSRILQEVQLPVIAKSTCEFNYRLYFPNQVFNNKILCAGYPGGGKDSCQGDSGGGLVLPLTTPDGTETYYILIGVVSFGRKT</sequence>
<evidence type="ECO:0000256" key="3">
    <source>
        <dbReference type="ARBA" id="ARBA00022670"/>
    </source>
</evidence>
<keyword evidence="12" id="KW-1185">Reference proteome</keyword>
<evidence type="ECO:0000256" key="4">
    <source>
        <dbReference type="ARBA" id="ARBA00022729"/>
    </source>
</evidence>
<comment type="similarity">
    <text evidence="9">Belongs to the peptidase S1 family. CLIP subfamily.</text>
</comment>
<dbReference type="OrthoDB" id="425190at2759"/>
<proteinExistence type="inferred from homology"/>
<comment type="subcellular location">
    <subcellularLocation>
        <location evidence="1">Secreted</location>
    </subcellularLocation>
</comment>
<dbReference type="PANTHER" id="PTHR24252:SF16">
    <property type="entry name" value="TRANSMEMBRANE SERINE PROTEASE 15"/>
    <property type="match status" value="1"/>
</dbReference>
<dbReference type="GO" id="GO:0004252">
    <property type="term" value="F:serine-type endopeptidase activity"/>
    <property type="evidence" value="ECO:0007669"/>
    <property type="project" value="InterPro"/>
</dbReference>
<keyword evidence="6" id="KW-0720">Serine protease</keyword>
<organism evidence="11 12">
    <name type="scientific">Clunio marinus</name>
    <dbReference type="NCBI Taxonomy" id="568069"/>
    <lineage>
        <taxon>Eukaryota</taxon>
        <taxon>Metazoa</taxon>
        <taxon>Ecdysozoa</taxon>
        <taxon>Arthropoda</taxon>
        <taxon>Hexapoda</taxon>
        <taxon>Insecta</taxon>
        <taxon>Pterygota</taxon>
        <taxon>Neoptera</taxon>
        <taxon>Endopterygota</taxon>
        <taxon>Diptera</taxon>
        <taxon>Nematocera</taxon>
        <taxon>Chironomoidea</taxon>
        <taxon>Chironomidae</taxon>
        <taxon>Clunio</taxon>
    </lineage>
</organism>
<reference evidence="11 12" key="1">
    <citation type="submission" date="2015-04" db="EMBL/GenBank/DDBJ databases">
        <authorList>
            <person name="Syromyatnikov M.Y."/>
            <person name="Popov V.N."/>
        </authorList>
    </citation>
    <scope>NUCLEOTIDE SEQUENCE [LARGE SCALE GENOMIC DNA]</scope>
</reference>
<protein>
    <submittedName>
        <fullName evidence="11">CLUMA_CG006050, isoform A</fullName>
    </submittedName>
</protein>
<keyword evidence="7" id="KW-0865">Zymogen</keyword>
<evidence type="ECO:0000256" key="7">
    <source>
        <dbReference type="ARBA" id="ARBA00023145"/>
    </source>
</evidence>
<dbReference type="STRING" id="568069.A0A1J1HWP6"/>
<evidence type="ECO:0000259" key="10">
    <source>
        <dbReference type="PROSITE" id="PS50240"/>
    </source>
</evidence>
<evidence type="ECO:0000313" key="11">
    <source>
        <dbReference type="EMBL" id="CRK92496.1"/>
    </source>
</evidence>
<name>A0A1J1HWP6_9DIPT</name>
<keyword evidence="8" id="KW-1015">Disulfide bond</keyword>
<dbReference type="InterPro" id="IPR018114">
    <property type="entry name" value="TRYPSIN_HIS"/>
</dbReference>
<dbReference type="PROSITE" id="PS50240">
    <property type="entry name" value="TRYPSIN_DOM"/>
    <property type="match status" value="1"/>
</dbReference>
<dbReference type="InterPro" id="IPR001254">
    <property type="entry name" value="Trypsin_dom"/>
</dbReference>
<evidence type="ECO:0000256" key="5">
    <source>
        <dbReference type="ARBA" id="ARBA00022801"/>
    </source>
</evidence>
<keyword evidence="2" id="KW-0964">Secreted</keyword>
<dbReference type="InterPro" id="IPR043504">
    <property type="entry name" value="Peptidase_S1_PA_chymotrypsin"/>
</dbReference>
<dbReference type="Pfam" id="PF00089">
    <property type="entry name" value="Trypsin"/>
    <property type="match status" value="1"/>
</dbReference>
<dbReference type="Gene3D" id="2.40.10.10">
    <property type="entry name" value="Trypsin-like serine proteases"/>
    <property type="match status" value="1"/>
</dbReference>
<dbReference type="PROSITE" id="PS00134">
    <property type="entry name" value="TRYPSIN_HIS"/>
    <property type="match status" value="1"/>
</dbReference>
<dbReference type="Proteomes" id="UP000183832">
    <property type="component" value="Unassembled WGS sequence"/>
</dbReference>
<dbReference type="PANTHER" id="PTHR24252">
    <property type="entry name" value="ACROSIN-RELATED"/>
    <property type="match status" value="1"/>
</dbReference>
<dbReference type="GO" id="GO:0005576">
    <property type="term" value="C:extracellular region"/>
    <property type="evidence" value="ECO:0007669"/>
    <property type="project" value="UniProtKB-SubCell"/>
</dbReference>
<keyword evidence="5" id="KW-0378">Hydrolase</keyword>
<evidence type="ECO:0000256" key="1">
    <source>
        <dbReference type="ARBA" id="ARBA00004613"/>
    </source>
</evidence>
<dbReference type="SMART" id="SM00020">
    <property type="entry name" value="Tryp_SPc"/>
    <property type="match status" value="1"/>
</dbReference>
<keyword evidence="3" id="KW-0645">Protease</keyword>
<evidence type="ECO:0000256" key="6">
    <source>
        <dbReference type="ARBA" id="ARBA00022825"/>
    </source>
</evidence>
<evidence type="ECO:0000256" key="2">
    <source>
        <dbReference type="ARBA" id="ARBA00022525"/>
    </source>
</evidence>
<evidence type="ECO:0000313" key="12">
    <source>
        <dbReference type="Proteomes" id="UP000183832"/>
    </source>
</evidence>